<geneLocation type="plasmid" evidence="1">
    <name>pL289</name>
</geneLocation>
<gene>
    <name evidence="1" type="ORF">K05K4_51300</name>
</gene>
<dbReference type="EMBL" id="CP017904">
    <property type="protein sequence ID" value="ARP21832.1"/>
    <property type="molecule type" value="Genomic_DNA"/>
</dbReference>
<reference evidence="1" key="1">
    <citation type="submission" date="2016-10" db="EMBL/GenBank/DDBJ databases">
        <title>The High Quality Genome of Vibrio alginolyticus K01M1.</title>
        <authorList>
            <person name="Wendling C."/>
            <person name="Chibani C.M."/>
            <person name="Hertel R."/>
            <person name="Sproer C."/>
            <person name="Bunk B."/>
            <person name="Overmann J."/>
            <person name="Roth O."/>
            <person name="Liesegang H."/>
        </authorList>
    </citation>
    <scope>NUCLEOTIDE SEQUENCE</scope>
    <source>
        <strain evidence="1">K05K4</strain>
        <plasmid evidence="1">pL289</plasmid>
    </source>
</reference>
<evidence type="ECO:0000313" key="1">
    <source>
        <dbReference type="EMBL" id="ARP21832.1"/>
    </source>
</evidence>
<protein>
    <submittedName>
        <fullName evidence="1">Uncharacterized protein</fullName>
    </submittedName>
</protein>
<name>A0A1W6TLM7_VIBAL</name>
<keyword evidence="1" id="KW-0614">Plasmid</keyword>
<dbReference type="AlphaFoldDB" id="A0A1W6TLM7"/>
<organism evidence="1">
    <name type="scientific">Vibrio alginolyticus</name>
    <dbReference type="NCBI Taxonomy" id="663"/>
    <lineage>
        <taxon>Bacteria</taxon>
        <taxon>Pseudomonadati</taxon>
        <taxon>Pseudomonadota</taxon>
        <taxon>Gammaproteobacteria</taxon>
        <taxon>Vibrionales</taxon>
        <taxon>Vibrionaceae</taxon>
        <taxon>Vibrio</taxon>
    </lineage>
</organism>
<dbReference type="RefSeq" id="WP_025767490.1">
    <property type="nucleotide sequence ID" value="NZ_CP017893.1"/>
</dbReference>
<proteinExistence type="predicted"/>
<accession>A0A1W6TLM7</accession>
<sequence>MNSYERANLEAKLALSATFEPATENVIVHTPSTAEAFIKNLVDIDIPTWKSSEEMDRKRTYFLGLVTGWATAGLIDAVKLDEYQRRISLALNTRIKELLV</sequence>